<gene>
    <name evidence="1" type="ORF">SEV965_LOCUS23373</name>
</gene>
<proteinExistence type="predicted"/>
<comment type="caution">
    <text evidence="1">The sequence shown here is derived from an EMBL/GenBank/DDBJ whole genome shotgun (WGS) entry which is preliminary data.</text>
</comment>
<dbReference type="AlphaFoldDB" id="A0A814ZLG4"/>
<protein>
    <recommendedName>
        <fullName evidence="3">GIY-YIG domain-containing protein</fullName>
    </recommendedName>
</protein>
<name>A0A814ZLG4_9BILA</name>
<accession>A0A814ZLG4</accession>
<evidence type="ECO:0008006" key="3">
    <source>
        <dbReference type="Google" id="ProtNLM"/>
    </source>
</evidence>
<sequence>MSPFDSLTPKTHVRRCADTFKPAFNIINYHSTIPSFLREKYHIFFGDLLERLKVDMTIMDYNYTRLNQYLRMLVYEQIRVLHLRLHEIQQIDEKEYPLTLKFFLQFDVNMFNMKTYSFRYTRPRTLNEGLFCIREPDARYELAACVKLSCHTRNIIYALTCPCGKHDYIGVTTQSLHDRLRKHREHGNRIMDECLLREENIKSKHRMKLYQHSARCPVAMQFFLDANPQYWRFVPMTLEESTRPEQQMVTPYTFSEEFSWTIRSKEDTKVYVDAVPKPPKGLTFFNRQIMLQTRYFHKTRDRTLPNQDIDVYDATILAVLPETCSDMFRFTIESLFITYAETNLNSIGNVLNANQNGDHYPMNDPWLKHRVLFDCSISTLLHPPKPVWSSKRLDQVQERRPIKDPIFIYLNPMDIVQYRSHGSSK</sequence>
<evidence type="ECO:0000313" key="2">
    <source>
        <dbReference type="Proteomes" id="UP000663889"/>
    </source>
</evidence>
<dbReference type="EMBL" id="CAJNOU010001717">
    <property type="protein sequence ID" value="CAF1243934.1"/>
    <property type="molecule type" value="Genomic_DNA"/>
</dbReference>
<evidence type="ECO:0000313" key="1">
    <source>
        <dbReference type="EMBL" id="CAF1243934.1"/>
    </source>
</evidence>
<organism evidence="1 2">
    <name type="scientific">Rotaria sordida</name>
    <dbReference type="NCBI Taxonomy" id="392033"/>
    <lineage>
        <taxon>Eukaryota</taxon>
        <taxon>Metazoa</taxon>
        <taxon>Spiralia</taxon>
        <taxon>Gnathifera</taxon>
        <taxon>Rotifera</taxon>
        <taxon>Eurotatoria</taxon>
        <taxon>Bdelloidea</taxon>
        <taxon>Philodinida</taxon>
        <taxon>Philodinidae</taxon>
        <taxon>Rotaria</taxon>
    </lineage>
</organism>
<dbReference type="Proteomes" id="UP000663889">
    <property type="component" value="Unassembled WGS sequence"/>
</dbReference>
<reference evidence="1" key="1">
    <citation type="submission" date="2021-02" db="EMBL/GenBank/DDBJ databases">
        <authorList>
            <person name="Nowell W R."/>
        </authorList>
    </citation>
    <scope>NUCLEOTIDE SEQUENCE</scope>
</reference>